<evidence type="ECO:0000313" key="2">
    <source>
        <dbReference type="EMBL" id="KAK3939264.1"/>
    </source>
</evidence>
<accession>A0AAN6N545</accession>
<dbReference type="PANTHER" id="PTHR40780:SF3">
    <property type="entry name" value="DUF3669 DOMAIN-CONTAINING PROTEIN"/>
    <property type="match status" value="1"/>
</dbReference>
<dbReference type="AlphaFoldDB" id="A0AAN6N545"/>
<comment type="caution">
    <text evidence="2">The sequence shown here is derived from an EMBL/GenBank/DDBJ whole genome shotgun (WGS) entry which is preliminary data.</text>
</comment>
<dbReference type="EMBL" id="MU853814">
    <property type="protein sequence ID" value="KAK3939264.1"/>
    <property type="molecule type" value="Genomic_DNA"/>
</dbReference>
<sequence>MDAAINRFVDSQVPLRKIGQGFCGTVWADLDENGDLDGHHHLALKREDGGPGRSILHEHLVHKRLLETIQKTSDVNLARFRVNLPFCEGLLLRDSPHWPRILPRLPPGFEPCNALVNEKIPSMPGRVCTLLARIYHPEAISSPAVATAINDHCLVRPYLGRRRHRPHATAARARPNRLLVFSLRNFPLHIDQIEQLNLPAGDYAVAMADALAFLHWTARVDANDVEFVLAPARGPPNATKPSPGIGSIGFQSEALGTHTMWVLDFDCCRDMPMNEAGVKQAARSFLRNDPFYPRPPSSRNPTASDEKLWNTFRSRFLETSRSILREEAEFTQQLPVLLMEEIVRTSVQENLSDV</sequence>
<dbReference type="Proteomes" id="UP001303473">
    <property type="component" value="Unassembled WGS sequence"/>
</dbReference>
<organism evidence="2 3">
    <name type="scientific">Diplogelasinospora grovesii</name>
    <dbReference type="NCBI Taxonomy" id="303347"/>
    <lineage>
        <taxon>Eukaryota</taxon>
        <taxon>Fungi</taxon>
        <taxon>Dikarya</taxon>
        <taxon>Ascomycota</taxon>
        <taxon>Pezizomycotina</taxon>
        <taxon>Sordariomycetes</taxon>
        <taxon>Sordariomycetidae</taxon>
        <taxon>Sordariales</taxon>
        <taxon>Diplogelasinosporaceae</taxon>
        <taxon>Diplogelasinospora</taxon>
    </lineage>
</organism>
<reference evidence="3" key="1">
    <citation type="journal article" date="2023" name="Mol. Phylogenet. Evol.">
        <title>Genome-scale phylogeny and comparative genomics of the fungal order Sordariales.</title>
        <authorList>
            <person name="Hensen N."/>
            <person name="Bonometti L."/>
            <person name="Westerberg I."/>
            <person name="Brannstrom I.O."/>
            <person name="Guillou S."/>
            <person name="Cros-Aarteil S."/>
            <person name="Calhoun S."/>
            <person name="Haridas S."/>
            <person name="Kuo A."/>
            <person name="Mondo S."/>
            <person name="Pangilinan J."/>
            <person name="Riley R."/>
            <person name="LaButti K."/>
            <person name="Andreopoulos B."/>
            <person name="Lipzen A."/>
            <person name="Chen C."/>
            <person name="Yan M."/>
            <person name="Daum C."/>
            <person name="Ng V."/>
            <person name="Clum A."/>
            <person name="Steindorff A."/>
            <person name="Ohm R.A."/>
            <person name="Martin F."/>
            <person name="Silar P."/>
            <person name="Natvig D.O."/>
            <person name="Lalanne C."/>
            <person name="Gautier V."/>
            <person name="Ament-Velasquez S.L."/>
            <person name="Kruys A."/>
            <person name="Hutchinson M.I."/>
            <person name="Powell A.J."/>
            <person name="Barry K."/>
            <person name="Miller A.N."/>
            <person name="Grigoriev I.V."/>
            <person name="Debuchy R."/>
            <person name="Gladieux P."/>
            <person name="Hiltunen Thoren M."/>
            <person name="Johannesson H."/>
        </authorList>
    </citation>
    <scope>NUCLEOTIDE SEQUENCE [LARGE SCALE GENOMIC DNA]</scope>
    <source>
        <strain evidence="3">CBS 340.73</strain>
    </source>
</reference>
<dbReference type="Pfam" id="PF12417">
    <property type="entry name" value="DUF3669"/>
    <property type="match status" value="1"/>
</dbReference>
<keyword evidence="3" id="KW-1185">Reference proteome</keyword>
<evidence type="ECO:0000259" key="1">
    <source>
        <dbReference type="Pfam" id="PF12417"/>
    </source>
</evidence>
<protein>
    <submittedName>
        <fullName evidence="2">Zinc finger protein-domain-containing protein</fullName>
    </submittedName>
</protein>
<dbReference type="PANTHER" id="PTHR40780">
    <property type="entry name" value="DUF3669 DOMAIN-CONTAINING PROTEIN"/>
    <property type="match status" value="1"/>
</dbReference>
<evidence type="ECO:0000313" key="3">
    <source>
        <dbReference type="Proteomes" id="UP001303473"/>
    </source>
</evidence>
<dbReference type="InterPro" id="IPR022137">
    <property type="entry name" value="Znf_prot_DUF3669"/>
</dbReference>
<proteinExistence type="predicted"/>
<feature type="domain" description="DUF3669" evidence="1">
    <location>
        <begin position="260"/>
        <end position="327"/>
    </location>
</feature>
<name>A0AAN6N545_9PEZI</name>
<gene>
    <name evidence="2" type="ORF">QBC46DRAFT_151366</name>
</gene>